<evidence type="ECO:0000313" key="1">
    <source>
        <dbReference type="EMBL" id="GAN04109.1"/>
    </source>
</evidence>
<gene>
    <name evidence="1" type="ORF">MAM1_0055c03568</name>
</gene>
<organism evidence="1">
    <name type="scientific">Mucor ambiguus</name>
    <dbReference type="NCBI Taxonomy" id="91626"/>
    <lineage>
        <taxon>Eukaryota</taxon>
        <taxon>Fungi</taxon>
        <taxon>Fungi incertae sedis</taxon>
        <taxon>Mucoromycota</taxon>
        <taxon>Mucoromycotina</taxon>
        <taxon>Mucoromycetes</taxon>
        <taxon>Mucorales</taxon>
        <taxon>Mucorineae</taxon>
        <taxon>Mucoraceae</taxon>
        <taxon>Mucor</taxon>
    </lineage>
</organism>
<proteinExistence type="predicted"/>
<dbReference type="EMBL" id="DF836344">
    <property type="protein sequence ID" value="GAN04109.1"/>
    <property type="molecule type" value="Genomic_DNA"/>
</dbReference>
<dbReference type="AlphaFoldDB" id="A0A0C9M9T5"/>
<evidence type="ECO:0000313" key="2">
    <source>
        <dbReference type="Proteomes" id="UP000053815"/>
    </source>
</evidence>
<dbReference type="Proteomes" id="UP000053815">
    <property type="component" value="Unassembled WGS sequence"/>
</dbReference>
<keyword evidence="2" id="KW-1185">Reference proteome</keyword>
<reference evidence="1" key="1">
    <citation type="submission" date="2014-09" db="EMBL/GenBank/DDBJ databases">
        <title>Draft genome sequence of an oleaginous Mucoromycotina fungus Mucor ambiguus NBRC6742.</title>
        <authorList>
            <person name="Takeda I."/>
            <person name="Yamane N."/>
            <person name="Morita T."/>
            <person name="Tamano K."/>
            <person name="Machida M."/>
            <person name="Baker S."/>
            <person name="Koike H."/>
        </authorList>
    </citation>
    <scope>NUCLEOTIDE SEQUENCE</scope>
    <source>
        <strain evidence="1">NBRC 6742</strain>
    </source>
</reference>
<sequence>MEILEHYSLHNKAFSFSKFVKDHHADIMNLSLEMELDDWRSLKKKCYFIVNEFKLLHTGIQIEMDFFRIDWDDLMLLRRTVSQSKRT</sequence>
<accession>A0A0C9M9T5</accession>
<protein>
    <submittedName>
        <fullName evidence="1">Uncharacterized protein</fullName>
    </submittedName>
</protein>
<name>A0A0C9M9T5_9FUNG</name>